<name>A0A315ZKZ2_9ACTN</name>
<dbReference type="EMBL" id="QGDQ01000049">
    <property type="protein sequence ID" value="PWJ46285.1"/>
    <property type="molecule type" value="Genomic_DNA"/>
</dbReference>
<protein>
    <submittedName>
        <fullName evidence="2">Uncharacterized protein</fullName>
    </submittedName>
</protein>
<dbReference type="RefSeq" id="WP_170131687.1">
    <property type="nucleotide sequence ID" value="NZ_QGDQ01000049.1"/>
</dbReference>
<feature type="region of interest" description="Disordered" evidence="1">
    <location>
        <begin position="1"/>
        <end position="46"/>
    </location>
</feature>
<reference evidence="2 3" key="1">
    <citation type="submission" date="2018-03" db="EMBL/GenBank/DDBJ databases">
        <title>Genomic Encyclopedia of Archaeal and Bacterial Type Strains, Phase II (KMG-II): from individual species to whole genera.</title>
        <authorList>
            <person name="Goeker M."/>
        </authorList>
    </citation>
    <scope>NUCLEOTIDE SEQUENCE [LARGE SCALE GENOMIC DNA]</scope>
    <source>
        <strain evidence="2 3">DSM 44889</strain>
    </source>
</reference>
<evidence type="ECO:0000313" key="3">
    <source>
        <dbReference type="Proteomes" id="UP000245469"/>
    </source>
</evidence>
<keyword evidence="3" id="KW-1185">Reference proteome</keyword>
<evidence type="ECO:0000313" key="2">
    <source>
        <dbReference type="EMBL" id="PWJ46285.1"/>
    </source>
</evidence>
<gene>
    <name evidence="2" type="ORF">BXY45_14921</name>
</gene>
<proteinExistence type="predicted"/>
<comment type="caution">
    <text evidence="2">The sequence shown here is derived from an EMBL/GenBank/DDBJ whole genome shotgun (WGS) entry which is preliminary data.</text>
</comment>
<sequence>MSLNDDFPHHPMSQAPYSDEPAPAEDGEAEAPAPPPVAPELDGAPL</sequence>
<organism evidence="2 3">
    <name type="scientific">Quadrisphaera granulorum</name>
    <dbReference type="NCBI Taxonomy" id="317664"/>
    <lineage>
        <taxon>Bacteria</taxon>
        <taxon>Bacillati</taxon>
        <taxon>Actinomycetota</taxon>
        <taxon>Actinomycetes</taxon>
        <taxon>Kineosporiales</taxon>
        <taxon>Kineosporiaceae</taxon>
        <taxon>Quadrisphaera</taxon>
    </lineage>
</organism>
<dbReference type="Proteomes" id="UP000245469">
    <property type="component" value="Unassembled WGS sequence"/>
</dbReference>
<evidence type="ECO:0000256" key="1">
    <source>
        <dbReference type="SAM" id="MobiDB-lite"/>
    </source>
</evidence>
<accession>A0A315ZKZ2</accession>
<dbReference type="AlphaFoldDB" id="A0A315ZKZ2"/>